<dbReference type="Gene3D" id="3.30.200.20">
    <property type="entry name" value="Phosphorylase Kinase, domain 1"/>
    <property type="match status" value="1"/>
</dbReference>
<evidence type="ECO:0000256" key="1">
    <source>
        <dbReference type="ARBA" id="ARBA00010165"/>
    </source>
</evidence>
<dbReference type="GO" id="GO:0046522">
    <property type="term" value="F:S-methyl-5-thioribose kinase activity"/>
    <property type="evidence" value="ECO:0007669"/>
    <property type="project" value="UniProtKB-EC"/>
</dbReference>
<accession>A0A2D6YNG8</accession>
<dbReference type="PIRSF" id="PIRSF031134">
    <property type="entry name" value="MTRK"/>
    <property type="match status" value="1"/>
</dbReference>
<evidence type="ECO:0000256" key="5">
    <source>
        <dbReference type="ARBA" id="ARBA00022741"/>
    </source>
</evidence>
<gene>
    <name evidence="9" type="primary">mtnK</name>
    <name evidence="9" type="ORF">CMN54_14630</name>
</gene>
<dbReference type="Gene3D" id="3.90.1200.10">
    <property type="match status" value="1"/>
</dbReference>
<dbReference type="EC" id="2.7.1.100" evidence="3"/>
<dbReference type="InterPro" id="IPR011009">
    <property type="entry name" value="Kinase-like_dom_sf"/>
</dbReference>
<name>A0A2D6YNG8_9DELT</name>
<comment type="caution">
    <text evidence="9">The sequence shown here is derived from an EMBL/GenBank/DDBJ whole genome shotgun (WGS) entry which is preliminary data.</text>
</comment>
<dbReference type="NCBIfam" id="TIGR01767">
    <property type="entry name" value="MTRK"/>
    <property type="match status" value="1"/>
</dbReference>
<evidence type="ECO:0000259" key="8">
    <source>
        <dbReference type="Pfam" id="PF01636"/>
    </source>
</evidence>
<dbReference type="EMBL" id="NZEX01000177">
    <property type="protein sequence ID" value="MAH64645.1"/>
    <property type="molecule type" value="Genomic_DNA"/>
</dbReference>
<dbReference type="GO" id="GO:0005524">
    <property type="term" value="F:ATP binding"/>
    <property type="evidence" value="ECO:0007669"/>
    <property type="project" value="UniProtKB-KW"/>
</dbReference>
<organism evidence="9 10">
    <name type="scientific">SAR324 cluster bacterium</name>
    <dbReference type="NCBI Taxonomy" id="2024889"/>
    <lineage>
        <taxon>Bacteria</taxon>
        <taxon>Deltaproteobacteria</taxon>
        <taxon>SAR324 cluster</taxon>
    </lineage>
</organism>
<evidence type="ECO:0000256" key="6">
    <source>
        <dbReference type="ARBA" id="ARBA00022777"/>
    </source>
</evidence>
<sequence length="418" mass="48536">MEYRQLSPETVPGFLKDIPSMQKIFSDLDDLEVEEVGDGNLNFVYKVRQRKNPEQTVVIKQAVPFLRIVGESWPLSRTRMNFEIQALEHHTKYCPQHVPQIYYSSTDMSLVVMQNLNRHEVLRGEMILGKIFPKLAEHISSFLANTIFPTTDWCLTGGEKKAMVGRFINPELCKITEDFVLTNPYEDHETNVYHDEVTQADKDYLQQDSQLKVAVAEMKYIFMNHSEALLHGDLHIGSIMANEEETYVIDPEFAFFGPIGFDVGAFIGNLFLAYCAHEIRQPMLGREPFEYRNWILQTAEETWNKFQSKFEANWVAHEQNFPHSYWSYPEGRIGFALQRQRFLRHIFEDTIGFAACKMMRRIYGLAKVADIAEIPDLKARLDVERNVMRMAKGMVKQRSAFRSIEELTALAQEISPLR</sequence>
<dbReference type="InterPro" id="IPR009212">
    <property type="entry name" value="Methylthioribose_kinase"/>
</dbReference>
<dbReference type="PANTHER" id="PTHR34273">
    <property type="entry name" value="METHYLTHIORIBOSE KINASE"/>
    <property type="match status" value="1"/>
</dbReference>
<dbReference type="AlphaFoldDB" id="A0A2D6YNG8"/>
<comment type="similarity">
    <text evidence="1">Belongs to the methylthioribose kinase family.</text>
</comment>
<dbReference type="Proteomes" id="UP000226525">
    <property type="component" value="Unassembled WGS sequence"/>
</dbReference>
<dbReference type="PANTHER" id="PTHR34273:SF2">
    <property type="entry name" value="METHYLTHIORIBOSE KINASE"/>
    <property type="match status" value="1"/>
</dbReference>
<dbReference type="Pfam" id="PF01636">
    <property type="entry name" value="APH"/>
    <property type="match status" value="1"/>
</dbReference>
<dbReference type="GO" id="GO:0009086">
    <property type="term" value="P:methionine biosynthetic process"/>
    <property type="evidence" value="ECO:0007669"/>
    <property type="project" value="InterPro"/>
</dbReference>
<evidence type="ECO:0000256" key="3">
    <source>
        <dbReference type="ARBA" id="ARBA00012128"/>
    </source>
</evidence>
<evidence type="ECO:0000256" key="4">
    <source>
        <dbReference type="ARBA" id="ARBA00022679"/>
    </source>
</evidence>
<keyword evidence="4" id="KW-0808">Transferase</keyword>
<keyword evidence="6 9" id="KW-0418">Kinase</keyword>
<feature type="domain" description="Aminoglycoside phosphotransferase" evidence="8">
    <location>
        <begin position="221"/>
        <end position="267"/>
    </location>
</feature>
<protein>
    <recommendedName>
        <fullName evidence="3">S-methyl-5-thioribose kinase</fullName>
        <ecNumber evidence="3">2.7.1.100</ecNumber>
    </recommendedName>
</protein>
<comment type="subunit">
    <text evidence="2">Homodimer.</text>
</comment>
<evidence type="ECO:0000313" key="10">
    <source>
        <dbReference type="Proteomes" id="UP000226525"/>
    </source>
</evidence>
<evidence type="ECO:0000313" key="9">
    <source>
        <dbReference type="EMBL" id="MAH64645.1"/>
    </source>
</evidence>
<dbReference type="SUPFAM" id="SSF56112">
    <property type="entry name" value="Protein kinase-like (PK-like)"/>
    <property type="match status" value="1"/>
</dbReference>
<keyword evidence="7" id="KW-0067">ATP-binding</keyword>
<keyword evidence="5" id="KW-0547">Nucleotide-binding</keyword>
<evidence type="ECO:0000256" key="7">
    <source>
        <dbReference type="ARBA" id="ARBA00022840"/>
    </source>
</evidence>
<proteinExistence type="inferred from homology"/>
<dbReference type="InterPro" id="IPR002575">
    <property type="entry name" value="Aminoglycoside_PTrfase"/>
</dbReference>
<evidence type="ECO:0000256" key="2">
    <source>
        <dbReference type="ARBA" id="ARBA00011738"/>
    </source>
</evidence>
<reference evidence="10" key="1">
    <citation type="submission" date="2017-09" db="EMBL/GenBank/DDBJ databases">
        <title>The Reconstruction of 2,631 Draft Metagenome-Assembled Genomes from the Global Oceans.</title>
        <authorList>
            <person name="Tully B.J."/>
            <person name="Graham E.D."/>
            <person name="Heidelberg J.F."/>
        </authorList>
    </citation>
    <scope>NUCLEOTIDE SEQUENCE [LARGE SCALE GENOMIC DNA]</scope>
</reference>